<evidence type="ECO:0000313" key="2">
    <source>
        <dbReference type="EMBL" id="SBT56337.1"/>
    </source>
</evidence>
<dbReference type="Proteomes" id="UP000078550">
    <property type="component" value="Unassembled WGS sequence"/>
</dbReference>
<organism evidence="3 5">
    <name type="scientific">Plasmodium ovale wallikeri</name>
    <dbReference type="NCBI Taxonomy" id="864142"/>
    <lineage>
        <taxon>Eukaryota</taxon>
        <taxon>Sar</taxon>
        <taxon>Alveolata</taxon>
        <taxon>Apicomplexa</taxon>
        <taxon>Aconoidasida</taxon>
        <taxon>Haemosporida</taxon>
        <taxon>Plasmodiidae</taxon>
        <taxon>Plasmodium</taxon>
        <taxon>Plasmodium (Plasmodium)</taxon>
    </lineage>
</organism>
<reference evidence="4 5" key="2">
    <citation type="submission" date="2016-05" db="EMBL/GenBank/DDBJ databases">
        <authorList>
            <person name="Naeem Raeece"/>
        </authorList>
    </citation>
    <scope>NUCLEOTIDE SEQUENCE [LARGE SCALE GENOMIC DNA]</scope>
</reference>
<dbReference type="Pfam" id="PF05795">
    <property type="entry name" value="Plasmodium_Vir"/>
    <property type="match status" value="2"/>
</dbReference>
<name>A0A1A9AM60_PLAOA</name>
<keyword evidence="1" id="KW-1133">Transmembrane helix</keyword>
<evidence type="ECO:0000313" key="4">
    <source>
        <dbReference type="Proteomes" id="UP000078550"/>
    </source>
</evidence>
<keyword evidence="1" id="KW-0812">Transmembrane</keyword>
<dbReference type="InterPro" id="IPR008780">
    <property type="entry name" value="Plasmodium_Vir"/>
</dbReference>
<dbReference type="EMBL" id="FLRD01001421">
    <property type="protein sequence ID" value="SBT57299.1"/>
    <property type="molecule type" value="Genomic_DNA"/>
</dbReference>
<accession>A0A1A9AM60</accession>
<dbReference type="AlphaFoldDB" id="A0A1A9AM60"/>
<evidence type="ECO:0000313" key="5">
    <source>
        <dbReference type="Proteomes" id="UP000078555"/>
    </source>
</evidence>
<evidence type="ECO:0000313" key="3">
    <source>
        <dbReference type="EMBL" id="SBT57299.1"/>
    </source>
</evidence>
<dbReference type="EMBL" id="FLRE01001333">
    <property type="protein sequence ID" value="SBT56337.1"/>
    <property type="molecule type" value="Genomic_DNA"/>
</dbReference>
<reference evidence="3" key="1">
    <citation type="submission" date="2016-05" db="EMBL/GenBank/DDBJ databases">
        <authorList>
            <person name="Lavstsen T."/>
            <person name="Jespersen J.S."/>
        </authorList>
    </citation>
    <scope>NUCLEOTIDE SEQUENCE [LARGE SCALE GENOMIC DNA]</scope>
</reference>
<keyword evidence="5" id="KW-1185">Reference proteome</keyword>
<proteinExistence type="predicted"/>
<feature type="transmembrane region" description="Helical" evidence="1">
    <location>
        <begin position="225"/>
        <end position="244"/>
    </location>
</feature>
<evidence type="ECO:0000256" key="1">
    <source>
        <dbReference type="SAM" id="Phobius"/>
    </source>
</evidence>
<sequence>MEDIKEDKQTPSKFYKELDAETNISRLDGLNTRSIINALCSNSAVKTLLAKSHRNIELIRTKYSGSAAKRCRDVNFWTDENIERNISNTEFNDVNYCLTTLFNEVKWNTQNPNGICKREKSTYSSEIRILRKNLDDFCEIRNNLRCTMLEGFNECLKYNHYIQKKKNDFLVKKNLCENSSCKIDENCTLTDMDTTFPNINCHELHNVNKENQKEPITTNYSSLEIGFFLILSFLAFFLIFLFLSKMTPLGSLIRNYLIRKNIIKKKMNEEEYDELFQDSFDSEPPDSVRRGYYVDYTSLRN</sequence>
<keyword evidence="1" id="KW-0472">Membrane</keyword>
<gene>
    <name evidence="3" type="ORF">POVWA1_081040</name>
    <name evidence="2" type="ORF">POVWA2_073060</name>
</gene>
<dbReference type="Proteomes" id="UP000078555">
    <property type="component" value="Unassembled WGS sequence"/>
</dbReference>
<protein>
    <submittedName>
        <fullName evidence="3">PIR Superfamily Protein</fullName>
    </submittedName>
</protein>